<dbReference type="KEGG" id="dma:DMR_01640"/>
<name>C4XTZ0_SOLM1</name>
<reference evidence="1 2" key="1">
    <citation type="journal article" date="2009" name="Genome Res.">
        <title>Whole genome sequence of Desulfovibrio magneticus strain RS-1 revealed common gene clusters in magnetotactic bacteria.</title>
        <authorList>
            <person name="Nakazawa H."/>
            <person name="Arakaki A."/>
            <person name="Narita-Yamada S."/>
            <person name="Yashiro I."/>
            <person name="Jinno K."/>
            <person name="Aoki N."/>
            <person name="Tsuruyama A."/>
            <person name="Okamura Y."/>
            <person name="Tanikawa S."/>
            <person name="Fujita N."/>
            <person name="Takeyama H."/>
            <person name="Matsunaga T."/>
        </authorList>
    </citation>
    <scope>NUCLEOTIDE SEQUENCE [LARGE SCALE GENOMIC DNA]</scope>
    <source>
        <strain evidence="2">ATCC 700980 / DSM 13731 / RS-1</strain>
    </source>
</reference>
<evidence type="ECO:0000313" key="1">
    <source>
        <dbReference type="EMBL" id="BAH73655.1"/>
    </source>
</evidence>
<protein>
    <submittedName>
        <fullName evidence="1">Uncharacterized protein</fullName>
    </submittedName>
</protein>
<dbReference type="HOGENOM" id="CLU_3060893_0_0_7"/>
<keyword evidence="2" id="KW-1185">Reference proteome</keyword>
<organism evidence="1 2">
    <name type="scientific">Solidesulfovibrio magneticus (strain ATCC 700980 / DSM 13731 / RS-1)</name>
    <name type="common">Desulfovibrio magneticus</name>
    <dbReference type="NCBI Taxonomy" id="573370"/>
    <lineage>
        <taxon>Bacteria</taxon>
        <taxon>Pseudomonadati</taxon>
        <taxon>Thermodesulfobacteriota</taxon>
        <taxon>Desulfovibrionia</taxon>
        <taxon>Desulfovibrionales</taxon>
        <taxon>Desulfovibrionaceae</taxon>
        <taxon>Solidesulfovibrio</taxon>
    </lineage>
</organism>
<sequence>MNVELVFATHAACQISFFTGLQVLYCEENSPTIDSPNGIASARVAHNLHKGHA</sequence>
<dbReference type="Proteomes" id="UP000009071">
    <property type="component" value="Chromosome"/>
</dbReference>
<gene>
    <name evidence="1" type="ordered locus">DMR_01640</name>
</gene>
<dbReference type="EMBL" id="AP010904">
    <property type="protein sequence ID" value="BAH73655.1"/>
    <property type="molecule type" value="Genomic_DNA"/>
</dbReference>
<accession>C4XTZ0</accession>
<evidence type="ECO:0000313" key="2">
    <source>
        <dbReference type="Proteomes" id="UP000009071"/>
    </source>
</evidence>
<dbReference type="AlphaFoldDB" id="C4XTZ0"/>
<proteinExistence type="predicted"/>